<dbReference type="SUPFAM" id="SSF57845">
    <property type="entry name" value="B-box zinc-binding domain"/>
    <property type="match status" value="1"/>
</dbReference>
<evidence type="ECO:0000256" key="4">
    <source>
        <dbReference type="PROSITE-ProRule" id="PRU00024"/>
    </source>
</evidence>
<protein>
    <recommendedName>
        <fullName evidence="11">Tripartite motif-containing protein 16</fullName>
    </recommendedName>
</protein>
<feature type="coiled-coil region" evidence="5">
    <location>
        <begin position="166"/>
        <end position="193"/>
    </location>
</feature>
<name>A0A9W7WY26_TRIRA</name>
<feature type="non-terminal residue" evidence="9">
    <location>
        <position position="461"/>
    </location>
</feature>
<keyword evidence="5" id="KW-0175">Coiled coil</keyword>
<dbReference type="InterPro" id="IPR043136">
    <property type="entry name" value="B30.2/SPRY_sf"/>
</dbReference>
<dbReference type="Proteomes" id="UP001059041">
    <property type="component" value="Linkage Group LG5"/>
</dbReference>
<evidence type="ECO:0000259" key="7">
    <source>
        <dbReference type="PROSITE" id="PS50119"/>
    </source>
</evidence>
<dbReference type="InterPro" id="IPR017907">
    <property type="entry name" value="Znf_RING_CS"/>
</dbReference>
<dbReference type="InterPro" id="IPR006574">
    <property type="entry name" value="PRY"/>
</dbReference>
<gene>
    <name evidence="9" type="ORF">IRJ41_023897</name>
</gene>
<keyword evidence="10" id="KW-1185">Reference proteome</keyword>
<dbReference type="Gene3D" id="2.60.120.920">
    <property type="match status" value="1"/>
</dbReference>
<evidence type="ECO:0000256" key="5">
    <source>
        <dbReference type="SAM" id="Coils"/>
    </source>
</evidence>
<dbReference type="SUPFAM" id="SSF57850">
    <property type="entry name" value="RING/U-box"/>
    <property type="match status" value="1"/>
</dbReference>
<feature type="domain" description="RING-type" evidence="6">
    <location>
        <begin position="12"/>
        <end position="53"/>
    </location>
</feature>
<dbReference type="Gene3D" id="4.10.830.40">
    <property type="match status" value="1"/>
</dbReference>
<evidence type="ECO:0000259" key="6">
    <source>
        <dbReference type="PROSITE" id="PS50089"/>
    </source>
</evidence>
<dbReference type="InterPro" id="IPR013320">
    <property type="entry name" value="ConA-like_dom_sf"/>
</dbReference>
<dbReference type="Pfam" id="PF25600">
    <property type="entry name" value="TRIM_CC"/>
    <property type="match status" value="1"/>
</dbReference>
<dbReference type="InterPro" id="IPR013083">
    <property type="entry name" value="Znf_RING/FYVE/PHD"/>
</dbReference>
<dbReference type="PANTHER" id="PTHR25465:SF5">
    <property type="entry name" value="E3 UBIQUITIN_ISG15 LIGASE TRIM25-RELATED"/>
    <property type="match status" value="1"/>
</dbReference>
<dbReference type="Gene3D" id="3.30.160.60">
    <property type="entry name" value="Classic Zinc Finger"/>
    <property type="match status" value="1"/>
</dbReference>
<evidence type="ECO:0000313" key="9">
    <source>
        <dbReference type="EMBL" id="KAI7810273.1"/>
    </source>
</evidence>
<dbReference type="PROSITE" id="PS50188">
    <property type="entry name" value="B302_SPRY"/>
    <property type="match status" value="1"/>
</dbReference>
<accession>A0A9W7WY26</accession>
<dbReference type="AlphaFoldDB" id="A0A9W7WY26"/>
<dbReference type="Pfam" id="PF15227">
    <property type="entry name" value="zf-C3HC4_4"/>
    <property type="match status" value="1"/>
</dbReference>
<dbReference type="SMART" id="SM00184">
    <property type="entry name" value="RING"/>
    <property type="match status" value="1"/>
</dbReference>
<feature type="coiled-coil region" evidence="5">
    <location>
        <begin position="224"/>
        <end position="258"/>
    </location>
</feature>
<feature type="domain" description="B30.2/SPRY" evidence="8">
    <location>
        <begin position="327"/>
        <end position="461"/>
    </location>
</feature>
<evidence type="ECO:0008006" key="11">
    <source>
        <dbReference type="Google" id="ProtNLM"/>
    </source>
</evidence>
<dbReference type="InterPro" id="IPR001870">
    <property type="entry name" value="B30.2/SPRY"/>
</dbReference>
<dbReference type="SUPFAM" id="SSF49899">
    <property type="entry name" value="Concanavalin A-like lectins/glucanases"/>
    <property type="match status" value="1"/>
</dbReference>
<dbReference type="InterPro" id="IPR051051">
    <property type="entry name" value="E3_ubiq-ligase_TRIM/RNF"/>
</dbReference>
<dbReference type="SMART" id="SM00589">
    <property type="entry name" value="PRY"/>
    <property type="match status" value="1"/>
</dbReference>
<comment type="caution">
    <text evidence="9">The sequence shown here is derived from an EMBL/GenBank/DDBJ whole genome shotgun (WGS) entry which is preliminary data.</text>
</comment>
<evidence type="ECO:0000259" key="8">
    <source>
        <dbReference type="PROSITE" id="PS50188"/>
    </source>
</evidence>
<dbReference type="PROSITE" id="PS50089">
    <property type="entry name" value="ZF_RING_2"/>
    <property type="match status" value="1"/>
</dbReference>
<feature type="domain" description="B box-type" evidence="7">
    <location>
        <begin position="111"/>
        <end position="151"/>
    </location>
</feature>
<reference evidence="9" key="1">
    <citation type="submission" date="2021-02" db="EMBL/GenBank/DDBJ databases">
        <title>Comparative genomics reveals that relaxation of natural selection precedes convergent phenotypic evolution of cavefish.</title>
        <authorList>
            <person name="Peng Z."/>
        </authorList>
    </citation>
    <scope>NUCLEOTIDE SEQUENCE</scope>
    <source>
        <tissue evidence="9">Muscle</tissue>
    </source>
</reference>
<keyword evidence="2 4" id="KW-0863">Zinc-finger</keyword>
<dbReference type="EMBL" id="JAFHDT010000005">
    <property type="protein sequence ID" value="KAI7810273.1"/>
    <property type="molecule type" value="Genomic_DNA"/>
</dbReference>
<organism evidence="9 10">
    <name type="scientific">Triplophysa rosa</name>
    <name type="common">Cave loach</name>
    <dbReference type="NCBI Taxonomy" id="992332"/>
    <lineage>
        <taxon>Eukaryota</taxon>
        <taxon>Metazoa</taxon>
        <taxon>Chordata</taxon>
        <taxon>Craniata</taxon>
        <taxon>Vertebrata</taxon>
        <taxon>Euteleostomi</taxon>
        <taxon>Actinopterygii</taxon>
        <taxon>Neopterygii</taxon>
        <taxon>Teleostei</taxon>
        <taxon>Ostariophysi</taxon>
        <taxon>Cypriniformes</taxon>
        <taxon>Nemacheilidae</taxon>
        <taxon>Triplophysa</taxon>
    </lineage>
</organism>
<dbReference type="CDD" id="cd19769">
    <property type="entry name" value="Bbox2_TRIM16-like"/>
    <property type="match status" value="1"/>
</dbReference>
<dbReference type="InterPro" id="IPR001841">
    <property type="entry name" value="Znf_RING"/>
</dbReference>
<keyword evidence="1" id="KW-0479">Metal-binding</keyword>
<dbReference type="Pfam" id="PF00643">
    <property type="entry name" value="zf-B_box"/>
    <property type="match status" value="1"/>
</dbReference>
<dbReference type="InterPro" id="IPR000315">
    <property type="entry name" value="Znf_B-box"/>
</dbReference>
<evidence type="ECO:0000256" key="2">
    <source>
        <dbReference type="ARBA" id="ARBA00022771"/>
    </source>
</evidence>
<dbReference type="InterPro" id="IPR058030">
    <property type="entry name" value="TRIM8/14/16/25/29/45/65_CC"/>
</dbReference>
<dbReference type="GO" id="GO:0005737">
    <property type="term" value="C:cytoplasm"/>
    <property type="evidence" value="ECO:0007669"/>
    <property type="project" value="UniProtKB-ARBA"/>
</dbReference>
<dbReference type="Gene3D" id="3.30.40.10">
    <property type="entry name" value="Zinc/RING finger domain, C3HC4 (zinc finger)"/>
    <property type="match status" value="1"/>
</dbReference>
<dbReference type="SMART" id="SM00336">
    <property type="entry name" value="BBOX"/>
    <property type="match status" value="1"/>
</dbReference>
<evidence type="ECO:0000313" key="10">
    <source>
        <dbReference type="Proteomes" id="UP001059041"/>
    </source>
</evidence>
<dbReference type="PROSITE" id="PS00518">
    <property type="entry name" value="ZF_RING_1"/>
    <property type="match status" value="1"/>
</dbReference>
<proteinExistence type="predicted"/>
<evidence type="ECO:0000256" key="3">
    <source>
        <dbReference type="ARBA" id="ARBA00022833"/>
    </source>
</evidence>
<dbReference type="GO" id="GO:0008270">
    <property type="term" value="F:zinc ion binding"/>
    <property type="evidence" value="ECO:0007669"/>
    <property type="project" value="UniProtKB-KW"/>
</dbReference>
<dbReference type="PROSITE" id="PS50119">
    <property type="entry name" value="ZF_BBOX"/>
    <property type="match status" value="1"/>
</dbReference>
<keyword evidence="3" id="KW-0862">Zinc</keyword>
<dbReference type="PANTHER" id="PTHR25465">
    <property type="entry name" value="B-BOX DOMAIN CONTAINING"/>
    <property type="match status" value="1"/>
</dbReference>
<sequence>AEASISQDSLRCSVCLDLLKDPVTFPCRHSYCMSCITRCWNDQMEGYMCSLCTFTPKPALDVECDVCPGRKHKAVKSCLECLKSFCQNHLEQHESIFQDNKHNLMDPTGRLNDMICPKHKKPLQIYCRTDQQCICYPCTMEGHKNHEVITVEAERTEKQRHLRGTQRSFQQRIQEREKELQEVREAVESHKCSAQMAVKSIERTSNELIQLIKKTRSEVTQLIRDQEKAAVSQADGLLKQLEQEIVDLRRRNAELEQLLHTDDLIHFLQSFQSVSAAPESTVSHNLTVSPLLSFDDVKKSLSQLKEKLENFCKEETEKISNKVTYITFIRTNKPKARTEFLQYYSAFTLDSNTVNHCLLLSDGNSVAIDTDTEQQYADHPERFEYCAQVLCKESVSGRCYWEVEWSGNAGVYISVAYKTISRKSNEEESLFGHNNQSWGKGSADPSGRLTSALEPWRLRRV</sequence>
<dbReference type="Pfam" id="PF13765">
    <property type="entry name" value="PRY"/>
    <property type="match status" value="1"/>
</dbReference>
<evidence type="ECO:0000256" key="1">
    <source>
        <dbReference type="ARBA" id="ARBA00022723"/>
    </source>
</evidence>